<dbReference type="InterPro" id="IPR023203">
    <property type="entry name" value="TTHA0068_sf"/>
</dbReference>
<dbReference type="EMBL" id="CAACVJ010000062">
    <property type="protein sequence ID" value="VEP12568.1"/>
    <property type="molecule type" value="Genomic_DNA"/>
</dbReference>
<evidence type="ECO:0000313" key="1">
    <source>
        <dbReference type="EMBL" id="VEP12568.1"/>
    </source>
</evidence>
<dbReference type="RefSeq" id="WP_144870569.1">
    <property type="nucleotide sequence ID" value="NZ_LR213905.1"/>
</dbReference>
<protein>
    <recommendedName>
        <fullName evidence="3">DUF309 domain-containing protein</fullName>
    </recommendedName>
</protein>
<evidence type="ECO:0000313" key="2">
    <source>
        <dbReference type="Proteomes" id="UP000320055"/>
    </source>
</evidence>
<dbReference type="Pfam" id="PF03745">
    <property type="entry name" value="DUF309"/>
    <property type="match status" value="1"/>
</dbReference>
<dbReference type="SUPFAM" id="SSF140663">
    <property type="entry name" value="TTHA0068-like"/>
    <property type="match status" value="1"/>
</dbReference>
<evidence type="ECO:0008006" key="3">
    <source>
        <dbReference type="Google" id="ProtNLM"/>
    </source>
</evidence>
<dbReference type="Gene3D" id="1.10.3450.10">
    <property type="entry name" value="TTHA0068-like"/>
    <property type="match status" value="1"/>
</dbReference>
<gene>
    <name evidence="1" type="ORF">H1P_1540004</name>
</gene>
<proteinExistence type="predicted"/>
<dbReference type="PANTHER" id="PTHR34796:SF1">
    <property type="entry name" value="EXPRESSED PROTEIN"/>
    <property type="match status" value="1"/>
</dbReference>
<dbReference type="AlphaFoldDB" id="A0A563VMC7"/>
<organism evidence="1 2">
    <name type="scientific">Hyella patelloides LEGE 07179</name>
    <dbReference type="NCBI Taxonomy" id="945734"/>
    <lineage>
        <taxon>Bacteria</taxon>
        <taxon>Bacillati</taxon>
        <taxon>Cyanobacteriota</taxon>
        <taxon>Cyanophyceae</taxon>
        <taxon>Pleurocapsales</taxon>
        <taxon>Hyellaceae</taxon>
        <taxon>Hyella</taxon>
    </lineage>
</organism>
<dbReference type="PANTHER" id="PTHR34796">
    <property type="entry name" value="EXPRESSED PROTEIN"/>
    <property type="match status" value="1"/>
</dbReference>
<dbReference type="InterPro" id="IPR005500">
    <property type="entry name" value="DUF309"/>
</dbReference>
<keyword evidence="2" id="KW-1185">Reference proteome</keyword>
<name>A0A563VMC7_9CYAN</name>
<reference evidence="1 2" key="1">
    <citation type="submission" date="2019-01" db="EMBL/GenBank/DDBJ databases">
        <authorList>
            <person name="Brito A."/>
        </authorList>
    </citation>
    <scope>NUCLEOTIDE SEQUENCE [LARGE SCALE GENOMIC DNA]</scope>
    <source>
        <strain evidence="1">1</strain>
    </source>
</reference>
<sequence length="135" mass="15552">MPPESFSQGIQQFNQRQYYECHDTLEAIWIEAPEMDQRFYQGILQVAVACHHLSNLNLRGAIILLGEGIRRLSDYQPDYYTIDVNQLLEESVTLLQTLQQLDSDRVDDFVQQLFSATEKLDKSGESCKLPTLVII</sequence>
<accession>A0A563VMC7</accession>
<dbReference type="Proteomes" id="UP000320055">
    <property type="component" value="Unassembled WGS sequence"/>
</dbReference>
<dbReference type="OrthoDB" id="165483at2"/>